<dbReference type="AlphaFoldDB" id="A0AAD9LHQ3"/>
<protein>
    <submittedName>
        <fullName evidence="1">Uncharacterized protein</fullName>
    </submittedName>
</protein>
<proteinExistence type="predicted"/>
<organism evidence="1 2">
    <name type="scientific">Phytophthora citrophthora</name>
    <dbReference type="NCBI Taxonomy" id="4793"/>
    <lineage>
        <taxon>Eukaryota</taxon>
        <taxon>Sar</taxon>
        <taxon>Stramenopiles</taxon>
        <taxon>Oomycota</taxon>
        <taxon>Peronosporomycetes</taxon>
        <taxon>Peronosporales</taxon>
        <taxon>Peronosporaceae</taxon>
        <taxon>Phytophthora</taxon>
    </lineage>
</organism>
<sequence length="178" mass="19883">MSKRESYNKSTSFQFFTHFRVRNKGSQQCASIRDFITPPNASTQGVLFASDALAGEYEKVRVERSLRDHQGKALRKQRVSLTQADHYPRGIQDSSGDPSRYPYRERLADTPIVIQDAVSIRTAVSLAWTLIRVLKAALTAEMTTMDMTVRESNTQQAAAAVIDCLGGCIGTEVDRHSR</sequence>
<name>A0AAD9LHQ3_9STRA</name>
<evidence type="ECO:0000313" key="1">
    <source>
        <dbReference type="EMBL" id="KAK1937133.1"/>
    </source>
</evidence>
<gene>
    <name evidence="1" type="ORF">P3T76_009911</name>
</gene>
<evidence type="ECO:0000313" key="2">
    <source>
        <dbReference type="Proteomes" id="UP001259832"/>
    </source>
</evidence>
<dbReference type="Proteomes" id="UP001259832">
    <property type="component" value="Unassembled WGS sequence"/>
</dbReference>
<dbReference type="EMBL" id="JASMQC010000020">
    <property type="protein sequence ID" value="KAK1937133.1"/>
    <property type="molecule type" value="Genomic_DNA"/>
</dbReference>
<reference evidence="1" key="1">
    <citation type="submission" date="2023-08" db="EMBL/GenBank/DDBJ databases">
        <title>Reference Genome Resource for the Citrus Pathogen Phytophthora citrophthora.</title>
        <authorList>
            <person name="Moller H."/>
            <person name="Coetzee B."/>
            <person name="Rose L.J."/>
            <person name="Van Niekerk J.M."/>
        </authorList>
    </citation>
    <scope>NUCLEOTIDE SEQUENCE</scope>
    <source>
        <strain evidence="1">STE-U-9442</strain>
    </source>
</reference>
<comment type="caution">
    <text evidence="1">The sequence shown here is derived from an EMBL/GenBank/DDBJ whole genome shotgun (WGS) entry which is preliminary data.</text>
</comment>
<keyword evidence="2" id="KW-1185">Reference proteome</keyword>
<accession>A0AAD9LHQ3</accession>